<dbReference type="Pfam" id="PF06827">
    <property type="entry name" value="zf-FPG_IleRS"/>
    <property type="match status" value="1"/>
</dbReference>
<reference evidence="18" key="1">
    <citation type="submission" date="2021-10" db="EMBL/GenBank/DDBJ databases">
        <title>The complete genome sequence of Leeia sp. TBRC 13508.</title>
        <authorList>
            <person name="Charoenyingcharoen P."/>
            <person name="Yukphan P."/>
        </authorList>
    </citation>
    <scope>NUCLEOTIDE SEQUENCE</scope>
    <source>
        <strain evidence="18">TBRC 13508</strain>
    </source>
</reference>
<evidence type="ECO:0000256" key="2">
    <source>
        <dbReference type="ARBA" id="ARBA00009409"/>
    </source>
</evidence>
<dbReference type="SUPFAM" id="SSF46946">
    <property type="entry name" value="S13-like H2TH domain"/>
    <property type="match status" value="1"/>
</dbReference>
<keyword evidence="10 15" id="KW-0234">DNA repair</keyword>
<keyword evidence="8 15" id="KW-0862">Zinc</keyword>
<keyword evidence="11 15" id="KW-0456">Lyase</keyword>
<dbReference type="EC" id="3.2.2.23" evidence="15"/>
<accession>A0ABS8D2V3</accession>
<feature type="active site" description="Proton donor; for delta-elimination activity" evidence="15">
    <location>
        <position position="266"/>
    </location>
</feature>
<comment type="caution">
    <text evidence="18">The sequence shown here is derived from an EMBL/GenBank/DDBJ whole genome shotgun (WGS) entry which is preliminary data.</text>
</comment>
<dbReference type="EMBL" id="JAJBZT010000002">
    <property type="protein sequence ID" value="MCB6182514.1"/>
    <property type="molecule type" value="Genomic_DNA"/>
</dbReference>
<dbReference type="PANTHER" id="PTHR22993:SF9">
    <property type="entry name" value="FORMAMIDOPYRIMIDINE-DNA GLYCOSYLASE"/>
    <property type="match status" value="1"/>
</dbReference>
<keyword evidence="7 15" id="KW-0378">Hydrolase</keyword>
<comment type="function">
    <text evidence="15">Involved in base excision repair of DNA damaged by oxidation or by mutagenic agents. Acts as DNA glycosylase that recognizes and removes damaged bases. Has a preference for oxidized purines, such as 7,8-dihydro-8-oxoguanine (8-oxoG). Has AP (apurinic/apyrimidinic) lyase activity and introduces nicks in the DNA strand. Cleaves the DNA backbone by beta-delta elimination to generate a single-strand break at the site of the removed base with both 3'- and 5'-phosphates.</text>
</comment>
<evidence type="ECO:0000256" key="7">
    <source>
        <dbReference type="ARBA" id="ARBA00022801"/>
    </source>
</evidence>
<evidence type="ECO:0000256" key="3">
    <source>
        <dbReference type="ARBA" id="ARBA00011245"/>
    </source>
</evidence>
<feature type="active site" description="Proton donor; for beta-elimination activity" evidence="15">
    <location>
        <position position="58"/>
    </location>
</feature>
<dbReference type="InterPro" id="IPR015886">
    <property type="entry name" value="H2TH_FPG"/>
</dbReference>
<dbReference type="InterPro" id="IPR000214">
    <property type="entry name" value="Znf_DNA_glyclase/AP_lyase"/>
</dbReference>
<dbReference type="InterPro" id="IPR010979">
    <property type="entry name" value="Ribosomal_uS13-like_H2TH"/>
</dbReference>
<evidence type="ECO:0000259" key="17">
    <source>
        <dbReference type="PROSITE" id="PS51068"/>
    </source>
</evidence>
<dbReference type="RefSeq" id="WP_227178323.1">
    <property type="nucleotide sequence ID" value="NZ_JAJBZT010000002.1"/>
</dbReference>
<feature type="active site" description="Schiff-base intermediate with DNA" evidence="15">
    <location>
        <position position="2"/>
    </location>
</feature>
<keyword evidence="5 15" id="KW-0227">DNA damage</keyword>
<evidence type="ECO:0000256" key="4">
    <source>
        <dbReference type="ARBA" id="ARBA00022723"/>
    </source>
</evidence>
<proteinExistence type="inferred from homology"/>
<dbReference type="GO" id="GO:0140078">
    <property type="term" value="F:class I DNA-(apurinic or apyrimidinic site) endonuclease activity"/>
    <property type="evidence" value="ECO:0007669"/>
    <property type="project" value="UniProtKB-EC"/>
</dbReference>
<comment type="cofactor">
    <cofactor evidence="15">
        <name>Zn(2+)</name>
        <dbReference type="ChEBI" id="CHEBI:29105"/>
    </cofactor>
    <text evidence="15">Binds 1 zinc ion per subunit.</text>
</comment>
<dbReference type="InterPro" id="IPR035937">
    <property type="entry name" value="FPG_N"/>
</dbReference>
<gene>
    <name evidence="15 18" type="primary">mutM</name>
    <name evidence="15" type="synonym">fpg</name>
    <name evidence="18" type="ORF">LIN78_02985</name>
</gene>
<dbReference type="InterPro" id="IPR012319">
    <property type="entry name" value="FPG_cat"/>
</dbReference>
<dbReference type="SUPFAM" id="SSF57716">
    <property type="entry name" value="Glucocorticoid receptor-like (DNA-binding domain)"/>
    <property type="match status" value="1"/>
</dbReference>
<evidence type="ECO:0000256" key="13">
    <source>
        <dbReference type="ARBA" id="ARBA00023295"/>
    </source>
</evidence>
<evidence type="ECO:0000313" key="19">
    <source>
        <dbReference type="Proteomes" id="UP001165395"/>
    </source>
</evidence>
<keyword evidence="12 15" id="KW-0511">Multifunctional enzyme</keyword>
<evidence type="ECO:0000256" key="11">
    <source>
        <dbReference type="ARBA" id="ARBA00023239"/>
    </source>
</evidence>
<dbReference type="Pfam" id="PF01149">
    <property type="entry name" value="Fapy_DNA_glyco"/>
    <property type="match status" value="1"/>
</dbReference>
<dbReference type="Proteomes" id="UP001165395">
    <property type="component" value="Unassembled WGS sequence"/>
</dbReference>
<feature type="domain" description="Formamidopyrimidine-DNA glycosylase catalytic" evidence="17">
    <location>
        <begin position="2"/>
        <end position="118"/>
    </location>
</feature>
<feature type="active site" description="Proton donor" evidence="15">
    <location>
        <position position="3"/>
    </location>
</feature>
<evidence type="ECO:0000256" key="10">
    <source>
        <dbReference type="ARBA" id="ARBA00023204"/>
    </source>
</evidence>
<dbReference type="Pfam" id="PF06831">
    <property type="entry name" value="H2TH"/>
    <property type="match status" value="1"/>
</dbReference>
<sequence length="278" mass="31331">MPELPEVETTKKGIAPHVEGAIVSAVVVRQPKLRWPVTPGLDSLLIGKRLLKVERRAKYLLLDFGEGWLLIHLGMSGSLRVLTIDTELKKHDHIDISFTDPEDNRSIILRYHDPRRFGAVLWIPDHWSIHPLLAKLGPEPLTDAFNKEYLYNKMRTLRTPIKTTIMDQSVVVGVGNIYASESLFSSKIHPQQPANTLSVEDCELLVREIKQTLQLAIQSGGSTLRDYVNSAGDTGYFQHVFKVYDRAGEGCVVCSKPIELIRLGQRSTFFCSNCQSLR</sequence>
<dbReference type="PANTHER" id="PTHR22993">
    <property type="entry name" value="FORMAMIDOPYRIMIDINE-DNA GLYCOSYLASE"/>
    <property type="match status" value="1"/>
</dbReference>
<comment type="catalytic activity">
    <reaction evidence="14 15">
        <text>2'-deoxyribonucleotide-(2'-deoxyribose 5'-phosphate)-2'-deoxyribonucleotide-DNA = a 3'-end 2'-deoxyribonucleotide-(2,3-dehydro-2,3-deoxyribose 5'-phosphate)-DNA + a 5'-end 5'-phospho-2'-deoxyribonucleoside-DNA + H(+)</text>
        <dbReference type="Rhea" id="RHEA:66592"/>
        <dbReference type="Rhea" id="RHEA-COMP:13180"/>
        <dbReference type="Rhea" id="RHEA-COMP:16897"/>
        <dbReference type="Rhea" id="RHEA-COMP:17067"/>
        <dbReference type="ChEBI" id="CHEBI:15378"/>
        <dbReference type="ChEBI" id="CHEBI:136412"/>
        <dbReference type="ChEBI" id="CHEBI:157695"/>
        <dbReference type="ChEBI" id="CHEBI:167181"/>
        <dbReference type="EC" id="4.2.99.18"/>
    </reaction>
</comment>
<keyword evidence="13 15" id="KW-0326">Glycosidase</keyword>
<evidence type="ECO:0000313" key="18">
    <source>
        <dbReference type="EMBL" id="MCB6182514.1"/>
    </source>
</evidence>
<dbReference type="InterPro" id="IPR020629">
    <property type="entry name" value="FPG_Glyclase"/>
</dbReference>
<dbReference type="Gene3D" id="3.20.190.10">
    <property type="entry name" value="MutM-like, N-terminal"/>
    <property type="match status" value="1"/>
</dbReference>
<evidence type="ECO:0000256" key="6">
    <source>
        <dbReference type="ARBA" id="ARBA00022771"/>
    </source>
</evidence>
<dbReference type="PROSITE" id="PS01242">
    <property type="entry name" value="ZF_FPG_1"/>
    <property type="match status" value="1"/>
</dbReference>
<comment type="catalytic activity">
    <reaction evidence="1 15">
        <text>Hydrolysis of DNA containing ring-opened 7-methylguanine residues, releasing 2,6-diamino-4-hydroxy-5-(N-methyl)formamidopyrimidine.</text>
        <dbReference type="EC" id="3.2.2.23"/>
    </reaction>
</comment>
<comment type="similarity">
    <text evidence="2 15">Belongs to the FPG family.</text>
</comment>
<dbReference type="CDD" id="cd08966">
    <property type="entry name" value="EcFpg-like_N"/>
    <property type="match status" value="1"/>
</dbReference>
<evidence type="ECO:0000259" key="16">
    <source>
        <dbReference type="PROSITE" id="PS51066"/>
    </source>
</evidence>
<evidence type="ECO:0000256" key="8">
    <source>
        <dbReference type="ARBA" id="ARBA00022833"/>
    </source>
</evidence>
<name>A0ABS8D2V3_9NEIS</name>
<evidence type="ECO:0000256" key="15">
    <source>
        <dbReference type="HAMAP-Rule" id="MF_00103"/>
    </source>
</evidence>
<keyword evidence="19" id="KW-1185">Reference proteome</keyword>
<comment type="caution">
    <text evidence="15">Lacks conserved residue(s) required for the propagation of feature annotation.</text>
</comment>
<dbReference type="HAMAP" id="MF_00103">
    <property type="entry name" value="Fapy_DNA_glycosyl"/>
    <property type="match status" value="1"/>
</dbReference>
<evidence type="ECO:0000256" key="14">
    <source>
        <dbReference type="ARBA" id="ARBA00044632"/>
    </source>
</evidence>
<keyword evidence="4 15" id="KW-0479">Metal-binding</keyword>
<evidence type="ECO:0000256" key="5">
    <source>
        <dbReference type="ARBA" id="ARBA00022763"/>
    </source>
</evidence>
<dbReference type="InterPro" id="IPR010663">
    <property type="entry name" value="Znf_FPG/IleRS"/>
</dbReference>
<dbReference type="InterPro" id="IPR015887">
    <property type="entry name" value="DNA_glyclase_Znf_dom_DNA_BS"/>
</dbReference>
<dbReference type="PROSITE" id="PS51068">
    <property type="entry name" value="FPG_CAT"/>
    <property type="match status" value="1"/>
</dbReference>
<comment type="subunit">
    <text evidence="3 15">Monomer.</text>
</comment>
<feature type="domain" description="FPG-type" evidence="16">
    <location>
        <begin position="242"/>
        <end position="276"/>
    </location>
</feature>
<dbReference type="SUPFAM" id="SSF81624">
    <property type="entry name" value="N-terminal domain of MutM-like DNA repair proteins"/>
    <property type="match status" value="1"/>
</dbReference>
<feature type="binding site" evidence="15">
    <location>
        <position position="115"/>
    </location>
    <ligand>
        <name>DNA</name>
        <dbReference type="ChEBI" id="CHEBI:16991"/>
    </ligand>
</feature>
<evidence type="ECO:0000256" key="9">
    <source>
        <dbReference type="ARBA" id="ARBA00023125"/>
    </source>
</evidence>
<dbReference type="SMART" id="SM00898">
    <property type="entry name" value="Fapy_DNA_glyco"/>
    <property type="match status" value="1"/>
</dbReference>
<dbReference type="PROSITE" id="PS51066">
    <property type="entry name" value="ZF_FPG_2"/>
    <property type="match status" value="1"/>
</dbReference>
<dbReference type="GO" id="GO:0008534">
    <property type="term" value="F:oxidized purine nucleobase lesion DNA N-glycosylase activity"/>
    <property type="evidence" value="ECO:0007669"/>
    <property type="project" value="UniProtKB-EC"/>
</dbReference>
<keyword evidence="9 15" id="KW-0238">DNA-binding</keyword>
<protein>
    <recommendedName>
        <fullName evidence="15">Formamidopyrimidine-DNA glycosylase</fullName>
        <shortName evidence="15">Fapy-DNA glycosylase</shortName>
        <ecNumber evidence="15">3.2.2.23</ecNumber>
    </recommendedName>
    <alternativeName>
        <fullName evidence="15">DNA-(apurinic or apyrimidinic site) lyase MutM</fullName>
        <shortName evidence="15">AP lyase MutM</shortName>
        <ecNumber evidence="15">4.2.99.18</ecNumber>
    </alternativeName>
</protein>
<evidence type="ECO:0000256" key="1">
    <source>
        <dbReference type="ARBA" id="ARBA00001668"/>
    </source>
</evidence>
<dbReference type="Gene3D" id="1.10.8.50">
    <property type="match status" value="1"/>
</dbReference>
<dbReference type="EC" id="4.2.99.18" evidence="15"/>
<evidence type="ECO:0000256" key="12">
    <source>
        <dbReference type="ARBA" id="ARBA00023268"/>
    </source>
</evidence>
<feature type="binding site" evidence="15">
    <location>
        <position position="91"/>
    </location>
    <ligand>
        <name>DNA</name>
        <dbReference type="ChEBI" id="CHEBI:16991"/>
    </ligand>
</feature>
<keyword evidence="6 15" id="KW-0863">Zinc-finger</keyword>
<dbReference type="NCBIfam" id="NF002211">
    <property type="entry name" value="PRK01103.1"/>
    <property type="match status" value="1"/>
</dbReference>
<dbReference type="SMART" id="SM01232">
    <property type="entry name" value="H2TH"/>
    <property type="match status" value="1"/>
</dbReference>
<organism evidence="18 19">
    <name type="scientific">Leeia speluncae</name>
    <dbReference type="NCBI Taxonomy" id="2884804"/>
    <lineage>
        <taxon>Bacteria</taxon>
        <taxon>Pseudomonadati</taxon>
        <taxon>Pseudomonadota</taxon>
        <taxon>Betaproteobacteria</taxon>
        <taxon>Neisseriales</taxon>
        <taxon>Leeiaceae</taxon>
        <taxon>Leeia</taxon>
    </lineage>
</organism>
<dbReference type="NCBIfam" id="TIGR00577">
    <property type="entry name" value="fpg"/>
    <property type="match status" value="1"/>
</dbReference>